<feature type="transmembrane region" description="Helical" evidence="1">
    <location>
        <begin position="82"/>
        <end position="101"/>
    </location>
</feature>
<evidence type="ECO:0008006" key="4">
    <source>
        <dbReference type="Google" id="ProtNLM"/>
    </source>
</evidence>
<name>A0ABS6F409_9CLOT</name>
<keyword evidence="1" id="KW-0472">Membrane</keyword>
<accession>A0ABS6F409</accession>
<feature type="transmembrane region" description="Helical" evidence="1">
    <location>
        <begin position="163"/>
        <end position="183"/>
    </location>
</feature>
<sequence>MYNMNTITIYLSLFFLYCLSLFIYKIEKKSIFFGVRLPYGYNEKEKLAQLKREYRRNFTVSYVFIILIYIVLTLRISEIWSVVLGNLFVFIEIMVIYANYYKIHKKVKALKETENWKVVIKDETMDDENYIMGFIYYNKKNPALWAFSKEEGRLLSLNFARPLGKVLGVAIVGICIIASVRTLTFPSIFKGREVDVIDNQIIIEGQWGITVNKEEINKVSLEKDLPNRIRRRGGASVNKMIMGKHKAVNHKEAYFYIMDKTDPFVAIYTNDNKLIVINYENVSETEDLYRSLDKALN</sequence>
<comment type="caution">
    <text evidence="2">The sequence shown here is derived from an EMBL/GenBank/DDBJ whole genome shotgun (WGS) entry which is preliminary data.</text>
</comment>
<feature type="transmembrane region" description="Helical" evidence="1">
    <location>
        <begin position="6"/>
        <end position="24"/>
    </location>
</feature>
<dbReference type="Proteomes" id="UP000736583">
    <property type="component" value="Unassembled WGS sequence"/>
</dbReference>
<organism evidence="2 3">
    <name type="scientific">Clostridium simiarum</name>
    <dbReference type="NCBI Taxonomy" id="2841506"/>
    <lineage>
        <taxon>Bacteria</taxon>
        <taxon>Bacillati</taxon>
        <taxon>Bacillota</taxon>
        <taxon>Clostridia</taxon>
        <taxon>Eubacteriales</taxon>
        <taxon>Clostridiaceae</taxon>
        <taxon>Clostridium</taxon>
    </lineage>
</organism>
<evidence type="ECO:0000313" key="3">
    <source>
        <dbReference type="Proteomes" id="UP000736583"/>
    </source>
</evidence>
<proteinExistence type="predicted"/>
<dbReference type="EMBL" id="JAHLQL010000003">
    <property type="protein sequence ID" value="MBU5592282.1"/>
    <property type="molecule type" value="Genomic_DNA"/>
</dbReference>
<keyword evidence="3" id="KW-1185">Reference proteome</keyword>
<evidence type="ECO:0000313" key="2">
    <source>
        <dbReference type="EMBL" id="MBU5592282.1"/>
    </source>
</evidence>
<protein>
    <recommendedName>
        <fullName evidence="4">Bacterial Pleckstrin homology domain-containing protein</fullName>
    </recommendedName>
</protein>
<feature type="transmembrane region" description="Helical" evidence="1">
    <location>
        <begin position="58"/>
        <end position="76"/>
    </location>
</feature>
<evidence type="ECO:0000256" key="1">
    <source>
        <dbReference type="SAM" id="Phobius"/>
    </source>
</evidence>
<keyword evidence="1" id="KW-1133">Transmembrane helix</keyword>
<gene>
    <name evidence="2" type="ORF">KQI89_10955</name>
</gene>
<reference evidence="2 3" key="1">
    <citation type="submission" date="2021-06" db="EMBL/GenBank/DDBJ databases">
        <authorList>
            <person name="Sun Q."/>
            <person name="Li D."/>
        </authorList>
    </citation>
    <scope>NUCLEOTIDE SEQUENCE [LARGE SCALE GENOMIC DNA]</scope>
    <source>
        <strain evidence="2 3">MSJ-4</strain>
    </source>
</reference>
<dbReference type="RefSeq" id="WP_216457099.1">
    <property type="nucleotide sequence ID" value="NZ_JAHLQL010000003.1"/>
</dbReference>
<keyword evidence="1" id="KW-0812">Transmembrane</keyword>